<keyword evidence="1" id="KW-0472">Membrane</keyword>
<reference evidence="2 3" key="1">
    <citation type="journal article" date="2017" name="Antonie Van Leeuwenhoek">
        <title>Rhizobium rhizosphaerae sp. nov., a novel species isolated from rice rhizosphere.</title>
        <authorList>
            <person name="Zhao J.J."/>
            <person name="Zhang J."/>
            <person name="Zhang R.J."/>
            <person name="Zhang C.W."/>
            <person name="Yin H.Q."/>
            <person name="Zhang X.X."/>
        </authorList>
    </citation>
    <scope>NUCLEOTIDE SEQUENCE [LARGE SCALE GENOMIC DNA]</scope>
    <source>
        <strain evidence="2 3">S18K6</strain>
    </source>
</reference>
<sequence length="45" mass="5156">MSFKGRPLCFKALKKNTIHSVMRFVYAFKLTLSAHLLTWNGITGK</sequence>
<evidence type="ECO:0000313" key="3">
    <source>
        <dbReference type="Proteomes" id="UP000006320"/>
    </source>
</evidence>
<protein>
    <recommendedName>
        <fullName evidence="4">Transposase</fullName>
    </recommendedName>
</protein>
<evidence type="ECO:0008006" key="4">
    <source>
        <dbReference type="Google" id="ProtNLM"/>
    </source>
</evidence>
<gene>
    <name evidence="2" type="ORF">GCHA_3683</name>
</gene>
<evidence type="ECO:0000256" key="1">
    <source>
        <dbReference type="SAM" id="Phobius"/>
    </source>
</evidence>
<dbReference type="Proteomes" id="UP000006320">
    <property type="component" value="Unassembled WGS sequence"/>
</dbReference>
<keyword evidence="1" id="KW-1133">Transmembrane helix</keyword>
<organism evidence="2 3">
    <name type="scientific">Paraglaciecola chathamensis S18K6</name>
    <dbReference type="NCBI Taxonomy" id="1127672"/>
    <lineage>
        <taxon>Bacteria</taxon>
        <taxon>Pseudomonadati</taxon>
        <taxon>Pseudomonadota</taxon>
        <taxon>Gammaproteobacteria</taxon>
        <taxon>Alteromonadales</taxon>
        <taxon>Alteromonadaceae</taxon>
        <taxon>Paraglaciecola</taxon>
    </lineage>
</organism>
<name>A0AAV3V4Q9_9ALTE</name>
<dbReference type="EMBL" id="BAEM01000045">
    <property type="protein sequence ID" value="GAC11613.1"/>
    <property type="molecule type" value="Genomic_DNA"/>
</dbReference>
<proteinExistence type="predicted"/>
<feature type="transmembrane region" description="Helical" evidence="1">
    <location>
        <begin position="21"/>
        <end position="42"/>
    </location>
</feature>
<evidence type="ECO:0000313" key="2">
    <source>
        <dbReference type="EMBL" id="GAC11613.1"/>
    </source>
</evidence>
<comment type="caution">
    <text evidence="2">The sequence shown here is derived from an EMBL/GenBank/DDBJ whole genome shotgun (WGS) entry which is preliminary data.</text>
</comment>
<keyword evidence="1" id="KW-0812">Transmembrane</keyword>
<accession>A0AAV3V4Q9</accession>
<dbReference type="AlphaFoldDB" id="A0AAV3V4Q9"/>